<evidence type="ECO:0000256" key="1">
    <source>
        <dbReference type="SAM" id="Phobius"/>
    </source>
</evidence>
<protein>
    <submittedName>
        <fullName evidence="2">Uncharacterized protein</fullName>
    </submittedName>
</protein>
<proteinExistence type="predicted"/>
<dbReference type="Proteomes" id="UP001194468">
    <property type="component" value="Unassembled WGS sequence"/>
</dbReference>
<comment type="caution">
    <text evidence="2">The sequence shown here is derived from an EMBL/GenBank/DDBJ whole genome shotgun (WGS) entry which is preliminary data.</text>
</comment>
<keyword evidence="1" id="KW-0812">Transmembrane</keyword>
<feature type="transmembrane region" description="Helical" evidence="1">
    <location>
        <begin position="12"/>
        <end position="35"/>
    </location>
</feature>
<name>A0AAD4BJW4_BOLED</name>
<sequence>MGNSEREWRKVVTGFGFIRGTIVTLVLFTSFNFVFLHFDATIMDIHFVGRCVEMVVVGVRYIFFVFNIIHEAKLEYVRKELRRQVVDEANPSFWRNEGVVGQEYLRFKLLNTLSLRDSHLQRS</sequence>
<feature type="non-terminal residue" evidence="2">
    <location>
        <position position="123"/>
    </location>
</feature>
<keyword evidence="3" id="KW-1185">Reference proteome</keyword>
<evidence type="ECO:0000313" key="3">
    <source>
        <dbReference type="Proteomes" id="UP001194468"/>
    </source>
</evidence>
<reference evidence="2" key="1">
    <citation type="submission" date="2019-10" db="EMBL/GenBank/DDBJ databases">
        <authorList>
            <consortium name="DOE Joint Genome Institute"/>
            <person name="Kuo A."/>
            <person name="Miyauchi S."/>
            <person name="Kiss E."/>
            <person name="Drula E."/>
            <person name="Kohler A."/>
            <person name="Sanchez-Garcia M."/>
            <person name="Andreopoulos B."/>
            <person name="Barry K.W."/>
            <person name="Bonito G."/>
            <person name="Buee M."/>
            <person name="Carver A."/>
            <person name="Chen C."/>
            <person name="Cichocki N."/>
            <person name="Clum A."/>
            <person name="Culley D."/>
            <person name="Crous P.W."/>
            <person name="Fauchery L."/>
            <person name="Girlanda M."/>
            <person name="Hayes R."/>
            <person name="Keri Z."/>
            <person name="LaButti K."/>
            <person name="Lipzen A."/>
            <person name="Lombard V."/>
            <person name="Magnuson J."/>
            <person name="Maillard F."/>
            <person name="Morin E."/>
            <person name="Murat C."/>
            <person name="Nolan M."/>
            <person name="Ohm R."/>
            <person name="Pangilinan J."/>
            <person name="Pereira M."/>
            <person name="Perotto S."/>
            <person name="Peter M."/>
            <person name="Riley R."/>
            <person name="Sitrit Y."/>
            <person name="Stielow B."/>
            <person name="Szollosi G."/>
            <person name="Zifcakova L."/>
            <person name="Stursova M."/>
            <person name="Spatafora J.W."/>
            <person name="Tedersoo L."/>
            <person name="Vaario L.-M."/>
            <person name="Yamada A."/>
            <person name="Yan M."/>
            <person name="Wang P."/>
            <person name="Xu J."/>
            <person name="Bruns T."/>
            <person name="Baldrian P."/>
            <person name="Vilgalys R."/>
            <person name="Henrissat B."/>
            <person name="Grigoriev I.V."/>
            <person name="Hibbett D."/>
            <person name="Nagy L.G."/>
            <person name="Martin F.M."/>
        </authorList>
    </citation>
    <scope>NUCLEOTIDE SEQUENCE</scope>
    <source>
        <strain evidence="2">BED1</strain>
    </source>
</reference>
<dbReference type="EMBL" id="WHUW01000038">
    <property type="protein sequence ID" value="KAF8432678.1"/>
    <property type="molecule type" value="Genomic_DNA"/>
</dbReference>
<accession>A0AAD4BJW4</accession>
<keyword evidence="1" id="KW-0472">Membrane</keyword>
<dbReference type="AlphaFoldDB" id="A0AAD4BJW4"/>
<reference evidence="2" key="2">
    <citation type="journal article" date="2020" name="Nat. Commun.">
        <title>Large-scale genome sequencing of mycorrhizal fungi provides insights into the early evolution of symbiotic traits.</title>
        <authorList>
            <person name="Miyauchi S."/>
            <person name="Kiss E."/>
            <person name="Kuo A."/>
            <person name="Drula E."/>
            <person name="Kohler A."/>
            <person name="Sanchez-Garcia M."/>
            <person name="Morin E."/>
            <person name="Andreopoulos B."/>
            <person name="Barry K.W."/>
            <person name="Bonito G."/>
            <person name="Buee M."/>
            <person name="Carver A."/>
            <person name="Chen C."/>
            <person name="Cichocki N."/>
            <person name="Clum A."/>
            <person name="Culley D."/>
            <person name="Crous P.W."/>
            <person name="Fauchery L."/>
            <person name="Girlanda M."/>
            <person name="Hayes R.D."/>
            <person name="Keri Z."/>
            <person name="LaButti K."/>
            <person name="Lipzen A."/>
            <person name="Lombard V."/>
            <person name="Magnuson J."/>
            <person name="Maillard F."/>
            <person name="Murat C."/>
            <person name="Nolan M."/>
            <person name="Ohm R.A."/>
            <person name="Pangilinan J."/>
            <person name="Pereira M.F."/>
            <person name="Perotto S."/>
            <person name="Peter M."/>
            <person name="Pfister S."/>
            <person name="Riley R."/>
            <person name="Sitrit Y."/>
            <person name="Stielow J.B."/>
            <person name="Szollosi G."/>
            <person name="Zifcakova L."/>
            <person name="Stursova M."/>
            <person name="Spatafora J.W."/>
            <person name="Tedersoo L."/>
            <person name="Vaario L.M."/>
            <person name="Yamada A."/>
            <person name="Yan M."/>
            <person name="Wang P."/>
            <person name="Xu J."/>
            <person name="Bruns T."/>
            <person name="Baldrian P."/>
            <person name="Vilgalys R."/>
            <person name="Dunand C."/>
            <person name="Henrissat B."/>
            <person name="Grigoriev I.V."/>
            <person name="Hibbett D."/>
            <person name="Nagy L.G."/>
            <person name="Martin F.M."/>
        </authorList>
    </citation>
    <scope>NUCLEOTIDE SEQUENCE</scope>
    <source>
        <strain evidence="2">BED1</strain>
    </source>
</reference>
<feature type="transmembrane region" description="Helical" evidence="1">
    <location>
        <begin position="47"/>
        <end position="69"/>
    </location>
</feature>
<gene>
    <name evidence="2" type="ORF">L210DRAFT_3557584</name>
</gene>
<organism evidence="2 3">
    <name type="scientific">Boletus edulis BED1</name>
    <dbReference type="NCBI Taxonomy" id="1328754"/>
    <lineage>
        <taxon>Eukaryota</taxon>
        <taxon>Fungi</taxon>
        <taxon>Dikarya</taxon>
        <taxon>Basidiomycota</taxon>
        <taxon>Agaricomycotina</taxon>
        <taxon>Agaricomycetes</taxon>
        <taxon>Agaricomycetidae</taxon>
        <taxon>Boletales</taxon>
        <taxon>Boletineae</taxon>
        <taxon>Boletaceae</taxon>
        <taxon>Boletoideae</taxon>
        <taxon>Boletus</taxon>
    </lineage>
</organism>
<evidence type="ECO:0000313" key="2">
    <source>
        <dbReference type="EMBL" id="KAF8432678.1"/>
    </source>
</evidence>
<keyword evidence="1" id="KW-1133">Transmembrane helix</keyword>